<dbReference type="AlphaFoldDB" id="A0A9P0DXY5"/>
<evidence type="ECO:0008006" key="10">
    <source>
        <dbReference type="Google" id="ProtNLM"/>
    </source>
</evidence>
<gene>
    <name evidence="8" type="ORF">DIABBA_LOCUS564</name>
</gene>
<dbReference type="SMART" id="SM00488">
    <property type="entry name" value="DEXDc2"/>
    <property type="match status" value="1"/>
</dbReference>
<evidence type="ECO:0000259" key="7">
    <source>
        <dbReference type="SMART" id="SM00491"/>
    </source>
</evidence>
<dbReference type="InterPro" id="IPR013020">
    <property type="entry name" value="Rad3/Chl1-like"/>
</dbReference>
<dbReference type="GO" id="GO:0005524">
    <property type="term" value="F:ATP binding"/>
    <property type="evidence" value="ECO:0007669"/>
    <property type="project" value="InterPro"/>
</dbReference>
<dbReference type="GO" id="GO:0005634">
    <property type="term" value="C:nucleus"/>
    <property type="evidence" value="ECO:0007669"/>
    <property type="project" value="UniProtKB-SubCell"/>
</dbReference>
<dbReference type="Pfam" id="PF13307">
    <property type="entry name" value="Helicase_C_2"/>
    <property type="match status" value="1"/>
</dbReference>
<proteinExistence type="inferred from homology"/>
<comment type="cofactor">
    <cofactor evidence="1">
        <name>[4Fe-4S] cluster</name>
        <dbReference type="ChEBI" id="CHEBI:49883"/>
    </cofactor>
</comment>
<dbReference type="Pfam" id="PF06733">
    <property type="entry name" value="DEAD_2"/>
    <property type="match status" value="1"/>
</dbReference>
<dbReference type="SMART" id="SM00491">
    <property type="entry name" value="HELICc2"/>
    <property type="match status" value="1"/>
</dbReference>
<evidence type="ECO:0000256" key="1">
    <source>
        <dbReference type="ARBA" id="ARBA00001966"/>
    </source>
</evidence>
<evidence type="ECO:0000256" key="5">
    <source>
        <dbReference type="SAM" id="Coils"/>
    </source>
</evidence>
<feature type="domain" description="ATP-dependent helicase C-terminal" evidence="7">
    <location>
        <begin position="674"/>
        <end position="815"/>
    </location>
</feature>
<dbReference type="OrthoDB" id="267079at2759"/>
<evidence type="ECO:0000313" key="8">
    <source>
        <dbReference type="EMBL" id="CAH1235782.1"/>
    </source>
</evidence>
<dbReference type="CDD" id="cd18788">
    <property type="entry name" value="SF2_C_XPD"/>
    <property type="match status" value="1"/>
</dbReference>
<keyword evidence="4" id="KW-0539">Nucleus</keyword>
<dbReference type="PANTHER" id="PTHR11472:SF41">
    <property type="entry name" value="ATP-DEPENDENT DNA HELICASE DDX11-RELATED"/>
    <property type="match status" value="1"/>
</dbReference>
<dbReference type="InterPro" id="IPR006554">
    <property type="entry name" value="Helicase-like_DEXD_c2"/>
</dbReference>
<dbReference type="Gene3D" id="3.40.50.300">
    <property type="entry name" value="P-loop containing nucleotide triphosphate hydrolases"/>
    <property type="match status" value="3"/>
</dbReference>
<evidence type="ECO:0000256" key="3">
    <source>
        <dbReference type="ARBA" id="ARBA00008435"/>
    </source>
</evidence>
<protein>
    <recommendedName>
        <fullName evidence="10">DNA helicase</fullName>
    </recommendedName>
</protein>
<dbReference type="GO" id="GO:0003678">
    <property type="term" value="F:DNA helicase activity"/>
    <property type="evidence" value="ECO:0007669"/>
    <property type="project" value="InterPro"/>
</dbReference>
<sequence>MDNTTETQLATPETFDFPFPPYDIQLQFMKQLYYTLETGKFGIFESPTGTGKSLSIICGAIRWLKDRQSFEKDNLSENISKLLKEKEIFSKNSTDWLTSQSKEIEINFKLNMLKQEQSKIIEYTKKLEDIKKLKQFNNRKKFITQNKSVDKSKIEEPIENNENVDDEDIVLEESLNVVEKNEELLDEDEENGKYEPIKIYICSRTHSQLAQFVGEIIKSPFGGNVRVTSLASRQTYCINPDVSKLKSMALINERCLDLQKKTPKPKTDPDGRVIKRAKGATSCPYYKQTAVEELSNYALSEIQDVEDLVNAGKEFNACPYYASRKAAEDAEVILIPYNTLLHKATREANGIKLKNNIVIVDEAHNLLEALAQMHNADLNYAQVYHALNHMKAYKKKFSTRFSAKNLLMINQLIFVISQLLQTLEKCSTENGTSISTIENFVLNANIDNYNMFKLIKFCKECRLAQKIRSYALKYPVQEDVKEKSGVDGVRDFLASIKSKTNTKKGPDKTKKPEVRQKPQVIIPPVSNPLLAVVSFLECLTYSYEDGRILQKKNKDKLECKFQFLLLNSSSHFSDIVKEARSVVVAGGTMKPISEFRDRLFINAGANADRIFEFSCDHIIPPENILPIIVTKGQNNENLLFNFENRMLMNNSVKNILLQACKLVKGGIVVFFPSYNYENWLWQQVEKLDFGRKVFREPQTSGQVDSVLEKYAETIKSPGSKGALLFSVVGGKLSEGLNFSDDLGRCVIVVGLPYANITAADLKEKMNYLDKTEGQGSGQKFYENQCMKAVNQCIGRAVRHRNDYATVLLLDERYSRVSVKNALPNWIKRSLKVCNYDETFTSIKKFFEDK</sequence>
<dbReference type="InterPro" id="IPR045028">
    <property type="entry name" value="DinG/Rad3-like"/>
</dbReference>
<comment type="similarity">
    <text evidence="3">Belongs to the DEAD box helicase family. DEAH subfamily. DDX11/CHL1 sub-subfamily.</text>
</comment>
<organism evidence="8 9">
    <name type="scientific">Diabrotica balteata</name>
    <name type="common">Banded cucumber beetle</name>
    <dbReference type="NCBI Taxonomy" id="107213"/>
    <lineage>
        <taxon>Eukaryota</taxon>
        <taxon>Metazoa</taxon>
        <taxon>Ecdysozoa</taxon>
        <taxon>Arthropoda</taxon>
        <taxon>Hexapoda</taxon>
        <taxon>Insecta</taxon>
        <taxon>Pterygota</taxon>
        <taxon>Neoptera</taxon>
        <taxon>Endopterygota</taxon>
        <taxon>Coleoptera</taxon>
        <taxon>Polyphaga</taxon>
        <taxon>Cucujiformia</taxon>
        <taxon>Chrysomeloidea</taxon>
        <taxon>Chrysomelidae</taxon>
        <taxon>Galerucinae</taxon>
        <taxon>Diabroticina</taxon>
        <taxon>Diabroticites</taxon>
        <taxon>Diabrotica</taxon>
    </lineage>
</organism>
<dbReference type="InterPro" id="IPR027417">
    <property type="entry name" value="P-loop_NTPase"/>
</dbReference>
<evidence type="ECO:0000259" key="6">
    <source>
        <dbReference type="SMART" id="SM00488"/>
    </source>
</evidence>
<dbReference type="InterPro" id="IPR010614">
    <property type="entry name" value="RAD3-like_helicase_DEAD"/>
</dbReference>
<dbReference type="GO" id="GO:0003677">
    <property type="term" value="F:DNA binding"/>
    <property type="evidence" value="ECO:0007669"/>
    <property type="project" value="InterPro"/>
</dbReference>
<dbReference type="SUPFAM" id="SSF52540">
    <property type="entry name" value="P-loop containing nucleoside triphosphate hydrolases"/>
    <property type="match status" value="2"/>
</dbReference>
<name>A0A9P0DXY5_DIABA</name>
<dbReference type="EMBL" id="OU898276">
    <property type="protein sequence ID" value="CAH1235782.1"/>
    <property type="molecule type" value="Genomic_DNA"/>
</dbReference>
<dbReference type="InterPro" id="IPR006555">
    <property type="entry name" value="ATP-dep_Helicase_C"/>
</dbReference>
<evidence type="ECO:0000256" key="2">
    <source>
        <dbReference type="ARBA" id="ARBA00004123"/>
    </source>
</evidence>
<reference evidence="8" key="1">
    <citation type="submission" date="2022-01" db="EMBL/GenBank/DDBJ databases">
        <authorList>
            <person name="King R."/>
        </authorList>
    </citation>
    <scope>NUCLEOTIDE SEQUENCE</scope>
</reference>
<comment type="subcellular location">
    <subcellularLocation>
        <location evidence="2">Nucleus</location>
    </subcellularLocation>
</comment>
<dbReference type="PANTHER" id="PTHR11472">
    <property type="entry name" value="DNA REPAIR DEAD HELICASE RAD3/XP-D SUBFAMILY MEMBER"/>
    <property type="match status" value="1"/>
</dbReference>
<dbReference type="NCBIfam" id="TIGR00604">
    <property type="entry name" value="rad3"/>
    <property type="match status" value="1"/>
</dbReference>
<evidence type="ECO:0000256" key="4">
    <source>
        <dbReference type="ARBA" id="ARBA00023242"/>
    </source>
</evidence>
<feature type="coiled-coil region" evidence="5">
    <location>
        <begin position="65"/>
        <end position="133"/>
    </location>
</feature>
<dbReference type="GO" id="GO:0016818">
    <property type="term" value="F:hydrolase activity, acting on acid anhydrides, in phosphorus-containing anhydrides"/>
    <property type="evidence" value="ECO:0007669"/>
    <property type="project" value="InterPro"/>
</dbReference>
<dbReference type="GO" id="GO:0034085">
    <property type="term" value="P:establishment of sister chromatid cohesion"/>
    <property type="evidence" value="ECO:0007669"/>
    <property type="project" value="TreeGrafter"/>
</dbReference>
<dbReference type="Proteomes" id="UP001153709">
    <property type="component" value="Chromosome 1"/>
</dbReference>
<accession>A0A9P0DXY5</accession>
<evidence type="ECO:0000313" key="9">
    <source>
        <dbReference type="Proteomes" id="UP001153709"/>
    </source>
</evidence>
<keyword evidence="9" id="KW-1185">Reference proteome</keyword>
<dbReference type="GO" id="GO:0006139">
    <property type="term" value="P:nucleobase-containing compound metabolic process"/>
    <property type="evidence" value="ECO:0007669"/>
    <property type="project" value="InterPro"/>
</dbReference>
<keyword evidence="5" id="KW-0175">Coiled coil</keyword>
<feature type="domain" description="Helicase-like DEXD box c2 type" evidence="6">
    <location>
        <begin position="13"/>
        <end position="405"/>
    </location>
</feature>